<protein>
    <submittedName>
        <fullName evidence="9">Amino acid permease</fullName>
    </submittedName>
</protein>
<feature type="transmembrane region" description="Helical" evidence="8">
    <location>
        <begin position="25"/>
        <end position="47"/>
    </location>
</feature>
<name>A0A1H9QNJ1_9CORY</name>
<dbReference type="GO" id="GO:0003333">
    <property type="term" value="P:amino acid transmembrane transport"/>
    <property type="evidence" value="ECO:0007669"/>
    <property type="project" value="InterPro"/>
</dbReference>
<feature type="transmembrane region" description="Helical" evidence="8">
    <location>
        <begin position="53"/>
        <end position="79"/>
    </location>
</feature>
<evidence type="ECO:0000313" key="10">
    <source>
        <dbReference type="Proteomes" id="UP000198929"/>
    </source>
</evidence>
<dbReference type="RefSeq" id="WP_092256007.1">
    <property type="nucleotide sequence ID" value="NZ_CP047199.1"/>
</dbReference>
<sequence length="407" mass="43847">MNTEISRATRNVNANQEHKDHRITLLQGVAIIFGTNIGAGILSIPYASKDGGFLTLCLALIIAGSLTSFSMLYVAEVALRTEEPFQLSGLAEKYLGELGRWLVFVAIIVNGFGALIAYASGSGNLLDSLFQIPPTIGTLIFFAVGCTIMWMGLQATGAAESAITIGMALIIGILCGWTFFGPGIKINNLLVFNPAYLIPIMNLAVFTFLAQYVVPELARGLRQDNPRAIPKAIVVGMCLTGFILALVPFAALGLLGIEVTEVITIAWGNELGPVAYYLANVFALFAILTSFIAIGFTTMRNILDIFHWPEFGWQRVVAVSCTGLIPLLIFFAGLNSFVDALTYAGGFAGAIVSIVPVFLLRVARKRGDRQPEWQATWQASSVIQVLIVVVYSCAFVFSVLSVLGFEL</sequence>
<feature type="transmembrane region" description="Helical" evidence="8">
    <location>
        <begin position="100"/>
        <end position="120"/>
    </location>
</feature>
<dbReference type="InterPro" id="IPR018227">
    <property type="entry name" value="Amino_acid_transport_2"/>
</dbReference>
<dbReference type="AlphaFoldDB" id="A0A1H9QNJ1"/>
<feature type="transmembrane region" description="Helical" evidence="8">
    <location>
        <begin position="165"/>
        <end position="184"/>
    </location>
</feature>
<dbReference type="PANTHER" id="PTHR32195">
    <property type="entry name" value="OS07G0662800 PROTEIN"/>
    <property type="match status" value="1"/>
</dbReference>
<evidence type="ECO:0000256" key="6">
    <source>
        <dbReference type="ARBA" id="ARBA00022989"/>
    </source>
</evidence>
<keyword evidence="4" id="KW-0997">Cell inner membrane</keyword>
<dbReference type="PIRSF" id="PIRSF006060">
    <property type="entry name" value="AA_transporter"/>
    <property type="match status" value="1"/>
</dbReference>
<keyword evidence="3" id="KW-1003">Cell membrane</keyword>
<gene>
    <name evidence="9" type="ORF">SAMN05661109_00615</name>
</gene>
<evidence type="ECO:0000256" key="8">
    <source>
        <dbReference type="SAM" id="Phobius"/>
    </source>
</evidence>
<evidence type="ECO:0000256" key="5">
    <source>
        <dbReference type="ARBA" id="ARBA00022692"/>
    </source>
</evidence>
<dbReference type="STRING" id="1121357.SAMN05661109_00615"/>
<feature type="transmembrane region" description="Helical" evidence="8">
    <location>
        <begin position="340"/>
        <end position="360"/>
    </location>
</feature>
<keyword evidence="5 8" id="KW-0812">Transmembrane</keyword>
<comment type="subcellular location">
    <subcellularLocation>
        <location evidence="1">Cell inner membrane</location>
        <topology evidence="1">Multi-pass membrane protein</topology>
    </subcellularLocation>
</comment>
<keyword evidence="6 8" id="KW-1133">Transmembrane helix</keyword>
<keyword evidence="7 8" id="KW-0472">Membrane</keyword>
<dbReference type="Gene3D" id="1.20.1740.10">
    <property type="entry name" value="Amino acid/polyamine transporter I"/>
    <property type="match status" value="1"/>
</dbReference>
<feature type="transmembrane region" description="Helical" evidence="8">
    <location>
        <begin position="132"/>
        <end position="153"/>
    </location>
</feature>
<feature type="transmembrane region" description="Helical" evidence="8">
    <location>
        <begin position="316"/>
        <end position="334"/>
    </location>
</feature>
<dbReference type="GO" id="GO:0005886">
    <property type="term" value="C:plasma membrane"/>
    <property type="evidence" value="ECO:0007669"/>
    <property type="project" value="UniProtKB-SubCell"/>
</dbReference>
<keyword evidence="10" id="KW-1185">Reference proteome</keyword>
<dbReference type="EMBL" id="FOGQ01000002">
    <property type="protein sequence ID" value="SER62008.1"/>
    <property type="molecule type" value="Genomic_DNA"/>
</dbReference>
<feature type="transmembrane region" description="Helical" evidence="8">
    <location>
        <begin position="234"/>
        <end position="255"/>
    </location>
</feature>
<evidence type="ECO:0000256" key="3">
    <source>
        <dbReference type="ARBA" id="ARBA00022475"/>
    </source>
</evidence>
<dbReference type="Proteomes" id="UP000198929">
    <property type="component" value="Unassembled WGS sequence"/>
</dbReference>
<reference evidence="10" key="1">
    <citation type="submission" date="2016-10" db="EMBL/GenBank/DDBJ databases">
        <authorList>
            <person name="Varghese N."/>
            <person name="Submissions S."/>
        </authorList>
    </citation>
    <scope>NUCLEOTIDE SEQUENCE [LARGE SCALE GENOMIC DNA]</scope>
    <source>
        <strain evidence="10">DSM 20524</strain>
    </source>
</reference>
<evidence type="ECO:0000256" key="7">
    <source>
        <dbReference type="ARBA" id="ARBA00023136"/>
    </source>
</evidence>
<feature type="transmembrane region" description="Helical" evidence="8">
    <location>
        <begin position="275"/>
        <end position="296"/>
    </location>
</feature>
<dbReference type="PANTHER" id="PTHR32195:SF26">
    <property type="entry name" value="TRYPTOPHAN OR TYROSINE TRANSPORTER PROTEIN"/>
    <property type="match status" value="1"/>
</dbReference>
<organism evidence="9 10">
    <name type="scientific">Corynebacterium cystitidis DSM 20524</name>
    <dbReference type="NCBI Taxonomy" id="1121357"/>
    <lineage>
        <taxon>Bacteria</taxon>
        <taxon>Bacillati</taxon>
        <taxon>Actinomycetota</taxon>
        <taxon>Actinomycetes</taxon>
        <taxon>Mycobacteriales</taxon>
        <taxon>Corynebacteriaceae</taxon>
        <taxon>Corynebacterium</taxon>
    </lineage>
</organism>
<evidence type="ECO:0000256" key="1">
    <source>
        <dbReference type="ARBA" id="ARBA00004429"/>
    </source>
</evidence>
<proteinExistence type="predicted"/>
<accession>A0A1H9QNJ1</accession>
<feature type="transmembrane region" description="Helical" evidence="8">
    <location>
        <begin position="196"/>
        <end position="214"/>
    </location>
</feature>
<evidence type="ECO:0000256" key="2">
    <source>
        <dbReference type="ARBA" id="ARBA00022448"/>
    </source>
</evidence>
<evidence type="ECO:0000313" key="9">
    <source>
        <dbReference type="EMBL" id="SER62008.1"/>
    </source>
</evidence>
<evidence type="ECO:0000256" key="4">
    <source>
        <dbReference type="ARBA" id="ARBA00022519"/>
    </source>
</evidence>
<keyword evidence="2" id="KW-0813">Transport</keyword>
<feature type="transmembrane region" description="Helical" evidence="8">
    <location>
        <begin position="381"/>
        <end position="405"/>
    </location>
</feature>
<dbReference type="Pfam" id="PF03222">
    <property type="entry name" value="Trp_Tyr_perm"/>
    <property type="match status" value="1"/>
</dbReference>